<organism evidence="2 3">
    <name type="scientific">Paenibacillus lautus</name>
    <name type="common">Bacillus lautus</name>
    <dbReference type="NCBI Taxonomy" id="1401"/>
    <lineage>
        <taxon>Bacteria</taxon>
        <taxon>Bacillati</taxon>
        <taxon>Bacillota</taxon>
        <taxon>Bacilli</taxon>
        <taxon>Bacillales</taxon>
        <taxon>Paenibacillaceae</taxon>
        <taxon>Paenibacillus</taxon>
    </lineage>
</organism>
<dbReference type="AlphaFoldDB" id="A0A385TPZ3"/>
<keyword evidence="1" id="KW-0812">Transmembrane</keyword>
<reference evidence="2 3" key="1">
    <citation type="submission" date="2018-09" db="EMBL/GenBank/DDBJ databases">
        <title>Genome Sequence of Paenibacillus lautus Strain E7593-69, Azo Dye-Degrading Bacteria, Isolated from Commercial Tattoo Inks.</title>
        <authorList>
            <person name="Nho S.W."/>
            <person name="Kim S.-J."/>
            <person name="Kweon O."/>
            <person name="Cerniglia C.E."/>
        </authorList>
    </citation>
    <scope>NUCLEOTIDE SEQUENCE [LARGE SCALE GENOMIC DNA]</scope>
    <source>
        <strain evidence="2 3">E7593-69</strain>
    </source>
</reference>
<keyword evidence="1" id="KW-0472">Membrane</keyword>
<name>A0A385TPZ3_PAELA</name>
<sequence length="93" mass="10802">MTTRKKSVRKLYNAVIHMTFSILGLYLHASTHHLLQETFGPGYLDGERLAINLLYVVLILQFLLGLYVFIRSAIILYEYRQGIRSEDDDEVLL</sequence>
<gene>
    <name evidence="2" type="ORF">D5F53_21730</name>
</gene>
<protein>
    <submittedName>
        <fullName evidence="2">Uncharacterized protein</fullName>
    </submittedName>
</protein>
<dbReference type="EMBL" id="CP032412">
    <property type="protein sequence ID" value="AYB45756.1"/>
    <property type="molecule type" value="Genomic_DNA"/>
</dbReference>
<evidence type="ECO:0000313" key="2">
    <source>
        <dbReference type="EMBL" id="AYB45756.1"/>
    </source>
</evidence>
<evidence type="ECO:0000256" key="1">
    <source>
        <dbReference type="SAM" id="Phobius"/>
    </source>
</evidence>
<evidence type="ECO:0000313" key="3">
    <source>
        <dbReference type="Proteomes" id="UP000266552"/>
    </source>
</evidence>
<keyword evidence="1" id="KW-1133">Transmembrane helix</keyword>
<proteinExistence type="predicted"/>
<feature type="transmembrane region" description="Helical" evidence="1">
    <location>
        <begin position="49"/>
        <end position="70"/>
    </location>
</feature>
<dbReference type="KEGG" id="plw:D5F53_21730"/>
<accession>A0A385TPZ3</accession>
<keyword evidence="3" id="KW-1185">Reference proteome</keyword>
<dbReference type="Proteomes" id="UP000266552">
    <property type="component" value="Chromosome"/>
</dbReference>
<dbReference type="RefSeq" id="WP_119849441.1">
    <property type="nucleotide sequence ID" value="NZ_CP032412.1"/>
</dbReference>
<feature type="transmembrane region" description="Helical" evidence="1">
    <location>
        <begin position="12"/>
        <end position="29"/>
    </location>
</feature>